<evidence type="ECO:0000259" key="1">
    <source>
        <dbReference type="Pfam" id="PF18276"/>
    </source>
</evidence>
<dbReference type="EMBL" id="JACHMN010000003">
    <property type="protein sequence ID" value="MBB5874376.1"/>
    <property type="molecule type" value="Genomic_DNA"/>
</dbReference>
<evidence type="ECO:0000313" key="4">
    <source>
        <dbReference type="EMBL" id="MBB5874376.1"/>
    </source>
</evidence>
<evidence type="ECO:0000313" key="5">
    <source>
        <dbReference type="Proteomes" id="UP000587527"/>
    </source>
</evidence>
<proteinExistence type="predicted"/>
<organism evidence="4 5">
    <name type="scientific">Allocatelliglobosispora scoriae</name>
    <dbReference type="NCBI Taxonomy" id="643052"/>
    <lineage>
        <taxon>Bacteria</taxon>
        <taxon>Bacillati</taxon>
        <taxon>Actinomycetota</taxon>
        <taxon>Actinomycetes</taxon>
        <taxon>Micromonosporales</taxon>
        <taxon>Micromonosporaceae</taxon>
        <taxon>Allocatelliglobosispora</taxon>
    </lineage>
</organism>
<dbReference type="InterPro" id="IPR040840">
    <property type="entry name" value="TcA_TcB_BD"/>
</dbReference>
<evidence type="ECO:0000259" key="3">
    <source>
        <dbReference type="Pfam" id="PF20220"/>
    </source>
</evidence>
<evidence type="ECO:0000259" key="2">
    <source>
        <dbReference type="Pfam" id="PF18413"/>
    </source>
</evidence>
<comment type="caution">
    <text evidence="4">The sequence shown here is derived from an EMBL/GenBank/DDBJ whole genome shotgun (WGS) entry which is preliminary data.</text>
</comment>
<keyword evidence="5" id="KW-1185">Reference proteome</keyword>
<feature type="domain" description="ABC toxin N-terminal" evidence="3">
    <location>
        <begin position="1057"/>
        <end position="1185"/>
    </location>
</feature>
<feature type="domain" description="Tc toxin complex TcA C-terminal TcB-binding" evidence="1">
    <location>
        <begin position="2184"/>
        <end position="2463"/>
    </location>
</feature>
<dbReference type="Pfam" id="PF18413">
    <property type="entry name" value="Neuraminidase"/>
    <property type="match status" value="1"/>
</dbReference>
<dbReference type="Pfam" id="PF20220">
    <property type="entry name" value="ABC_toxin_N"/>
    <property type="match status" value="1"/>
</dbReference>
<evidence type="ECO:0008006" key="6">
    <source>
        <dbReference type="Google" id="ProtNLM"/>
    </source>
</evidence>
<accession>A0A841C385</accession>
<dbReference type="InterPro" id="IPR046839">
    <property type="entry name" value="ABC_toxin_N"/>
</dbReference>
<sequence length="2626" mass="284648">MSDDRAGLPSELHDLIGGDHPIAAKLRELAGPTDDRVGTLRALAAVAPAEWHRAVVEAGGPPDASTTPEVYADQLADRLAAHFPTDALLARLDGGMPELARLRRLNRDTELLHLDLSSGSADVAALDTAGLDQAEVHAALSGLRAGQRMYAVAETVSGAQRLIAGGFTSALQIARSSPEAIAEQAGLDAVLANDYHLRARETVAGLTATLGGVVELATGGFSEVAANNMPPDLADQLRELPGYRELFGTQSYCDCSPCQSILSPAAYFVDLMSWVDESVTQRYFLGRPQHPLRLSSRRPDLWTTELTCENTNGSTPVLQIVNEVLENYLAVSGGYSGDLADRVAVAAQVYHDLLSSSLESPQQPFVQPMARITAYLRALEVSLAEVTDVLGVPETTATAAELGMAWPQFEIATDPDQDFARLERIYGLSFVPDQVGIIAPIDIQDLVRAVGVDRVLLGELLESRFVSGAGAPVQIVAGKLSPDSVQNDIERVEGLTFDALDHLHRFARLARQVPWTVGELDLLLTHLGVNLGSMTDIMGLVAPLRLRRRLAVSAEETCALTGALPTLPVDDRPSLFDRLFNPAPFVDRGGRYPMDTTTFVHPALRDPGAAAAGMDRERLLAGLGVTDETLLVLLRELAVPLGADPGAVDEADRGFLLTVANLSLLWRHAKLAALLDVPVADLFRLIRLTSLSGGHVADGLDLTQLLTAVDLVRGTGRSLDDIEVISGQAPRDPSAYPDPVVIAARVLAEVTAEEVLTFTDTVFTTLPDVTDEVSRRIVAANPAVIVAAKAPGRLRVAAGADLGVPINIPAGLTTAETGARSVLADHHPERVLASRLAGPLGTSPAAVAELAALAGVTLASPARTAALHGDGPVDSLVALVKALLPLGVLFTGPAFDAEALSFVRAHVDLFDLADVHAVTLDGIRAVTDYAALAEVEAPARYKAVELRTLLAAFDVHSFTFTGANQELLARVLGTEPGLLATLQNAVALTRLAPTALRKLAEAVAFAQRLGVGGDTLNQLISSDYADLQRGADGLLAALRARCPQEQWAERIGPVEESVRSAERDALVDHLLHADFPQFAHARDLYEYFLLDVEAGGCATTSRVVAATNSVQLYVHRILMNLEQDRRDPEDPQRLAIGADAIDPVEWEWRQNYRVWEANRKVFLWPENYLEPDLRDDKTPLFEELESGLLQRPIDEQSVVDAYSGYLAGLEELAGLQLAGSYHDKNALTKTDVLHLFGVSQTDPPVFYHRMVDNAHYGAVKGGRGTLWHPWRKLDLQIGARKVAPLVAAGRLHVFWTEYATKAQNKVVDGNSTFDRYLHTTNVKFSTLRMDGRWTGPQRISLAGTSPFIGDGIVDDLVALPLRVARYSQVTGDAVQNNGPIDSYTLRGFHWDQVYPTATVTGSILLSLFGFQVSKQVDLFTRKLSAVQNAPLTQGRPLIILNAPGGERQLYRSSGLVGYAQSTQLMDRSRLTGVLPPSWTTLTQLEANVDRNRPVLLLGYPGFDIATSVDLVNGSPQDAFITTRGGDLYYLQGSLGGPNQLRRAGTTLGPTLSRTLFTQGLDTLLSLANQKLLKEPTAATTPLNDVDNRIVAGEVDYDGAYGTYFREVFLHIPFLIADHLNSEQRYAAAQSWYHKLFDPTAVDHLPAVMTPEERAQADRDRVWRFLKLRGLTVPTLRAILTQSSAIEAYRRDPFNPHAIARLRPTAMQKALVGKYIDNLLDWADSLFTQFTRESINEALMLYSVAAEILGERPAKLGPCGEDLGMPRTYEYIGGLLGAGSEFLAEVETWLLAQDAPIVPSQPIMAAPLARTAPMAIDAEEETRTLALAADPHAELVDAAVLKLRREPAEEGAKWLAREQAEPLPALAGAGDGLHRADDWRRTRISRWDDSGRGRVVRGLPGQHNGGDFGWSLVRQISPVFSVPRNPELLRHWDRVEDRLYKIRHCQDINGTVRQLALFAPEIDPMALVRATAGGLTLDDVLGAGSGSVPPYRFGYLLERAKAQAAAVQSLGSGLLAALEKKDGEELVQLRAVHERTMLDLAARTRQWEVDAAVTAVSALEQQEAAATYRRDYYRALQAGGLIGEEQLYSDAVQTGATLHASASILDTIAGIAYLVPQLGSPFAMKYGGQEAGNSANAWAMVIRDAAGVADAVAGAAKMSGEFTRRDGEWKHQAQVAQHELGVVQKQLAAARIQQKIAERAQELHQRGIDQAAELYDFYGSKFTSLGLYTHLAGRLQELHRNAYTSAYAMARLAEQAYRFERGADAPAVLAPSYWDSGRAGLLAGERLLVELQALERKFIETDHRRLEIDQSFSLAQLAPLALAQLREQGTCEFTVPEGLFDLFYPGHYRRRIRSVRLTIPAVTGPYVNVSATLTLRQSWLRTKPVVGADPLAFAEVPLQRSVSIATSTARQDGGAFELSFRDERYLPFEGAGAVSRWELTLPTAFRPFDYRTISDAVVHIAYTAEADPGLRTTVETGNKELEGSLRHHLTHHPRGRVFSLRNDFPAELHRLLTSPPGAPVQVAIGPEHLPLLLQGMPLTLTAARVALVPVGTTDLDPVRLKLNNIPLGAPSTQVTVGGRKAVDAKTAVGTAVLNVHTLSVIAPADGGVEADQSTVQDILLYLEYKAV</sequence>
<feature type="domain" description="Neuraminidase-like" evidence="2">
    <location>
        <begin position="1215"/>
        <end position="1340"/>
    </location>
</feature>
<dbReference type="Pfam" id="PF18276">
    <property type="entry name" value="TcA_TcB_BD"/>
    <property type="match status" value="1"/>
</dbReference>
<dbReference type="InterPro" id="IPR041079">
    <property type="entry name" value="Neuraminidase-like"/>
</dbReference>
<gene>
    <name evidence="4" type="ORF">F4553_007810</name>
</gene>
<dbReference type="Proteomes" id="UP000587527">
    <property type="component" value="Unassembled WGS sequence"/>
</dbReference>
<dbReference type="RefSeq" id="WP_184846456.1">
    <property type="nucleotide sequence ID" value="NZ_JACHMN010000003.1"/>
</dbReference>
<protein>
    <recommendedName>
        <fullName evidence="6">Virulence plasmid A protein</fullName>
    </recommendedName>
</protein>
<name>A0A841C385_9ACTN</name>
<reference evidence="4 5" key="1">
    <citation type="submission" date="2020-08" db="EMBL/GenBank/DDBJ databases">
        <title>Sequencing the genomes of 1000 actinobacteria strains.</title>
        <authorList>
            <person name="Klenk H.-P."/>
        </authorList>
    </citation>
    <scope>NUCLEOTIDE SEQUENCE [LARGE SCALE GENOMIC DNA]</scope>
    <source>
        <strain evidence="4 5">DSM 45362</strain>
    </source>
</reference>